<proteinExistence type="predicted"/>
<dbReference type="Proteomes" id="UP000198827">
    <property type="component" value="Chromosome I"/>
</dbReference>
<gene>
    <name evidence="1" type="ORF">SAMN04489798_3319</name>
</gene>
<reference evidence="1 2" key="1">
    <citation type="submission" date="2016-10" db="EMBL/GenBank/DDBJ databases">
        <authorList>
            <person name="de Groot N.N."/>
        </authorList>
    </citation>
    <scope>NUCLEOTIDE SEQUENCE [LARGE SCALE GENOMIC DNA]</scope>
    <source>
        <strain evidence="1 2">CECT 7543</strain>
    </source>
</reference>
<dbReference type="OrthoDB" id="6984782at2"/>
<sequence>MGLNKPTQDLRRELKALRRSLEQAATEVLTITKDCKDVEVTAVLKLIAQLYEDSDRLAALADEVKDGRIVRGKAE</sequence>
<dbReference type="EMBL" id="LT629705">
    <property type="protein sequence ID" value="SDO58140.1"/>
    <property type="molecule type" value="Genomic_DNA"/>
</dbReference>
<dbReference type="RefSeq" id="WP_090182386.1">
    <property type="nucleotide sequence ID" value="NZ_LT629705.1"/>
</dbReference>
<protein>
    <submittedName>
        <fullName evidence="1">Uncharacterized protein</fullName>
    </submittedName>
</protein>
<name>A0A1H0KQU4_9PSED</name>
<organism evidence="1 2">
    <name type="scientific">Pseudomonas arsenicoxydans</name>
    <dbReference type="NCBI Taxonomy" id="702115"/>
    <lineage>
        <taxon>Bacteria</taxon>
        <taxon>Pseudomonadati</taxon>
        <taxon>Pseudomonadota</taxon>
        <taxon>Gammaproteobacteria</taxon>
        <taxon>Pseudomonadales</taxon>
        <taxon>Pseudomonadaceae</taxon>
        <taxon>Pseudomonas</taxon>
    </lineage>
</organism>
<evidence type="ECO:0000313" key="1">
    <source>
        <dbReference type="EMBL" id="SDO58140.1"/>
    </source>
</evidence>
<accession>A0A1H0KQU4</accession>
<evidence type="ECO:0000313" key="2">
    <source>
        <dbReference type="Proteomes" id="UP000198827"/>
    </source>
</evidence>
<dbReference type="AlphaFoldDB" id="A0A1H0KQU4"/>